<keyword evidence="1" id="KW-0175">Coiled coil</keyword>
<comment type="caution">
    <text evidence="3">The sequence shown here is derived from an EMBL/GenBank/DDBJ whole genome shotgun (WGS) entry which is preliminary data.</text>
</comment>
<feature type="region of interest" description="Disordered" evidence="2">
    <location>
        <begin position="103"/>
        <end position="128"/>
    </location>
</feature>
<evidence type="ECO:0000313" key="4">
    <source>
        <dbReference type="Proteomes" id="UP000729402"/>
    </source>
</evidence>
<accession>A0A8J5T7B0</accession>
<organism evidence="3 4">
    <name type="scientific">Zizania palustris</name>
    <name type="common">Northern wild rice</name>
    <dbReference type="NCBI Taxonomy" id="103762"/>
    <lineage>
        <taxon>Eukaryota</taxon>
        <taxon>Viridiplantae</taxon>
        <taxon>Streptophyta</taxon>
        <taxon>Embryophyta</taxon>
        <taxon>Tracheophyta</taxon>
        <taxon>Spermatophyta</taxon>
        <taxon>Magnoliopsida</taxon>
        <taxon>Liliopsida</taxon>
        <taxon>Poales</taxon>
        <taxon>Poaceae</taxon>
        <taxon>BOP clade</taxon>
        <taxon>Oryzoideae</taxon>
        <taxon>Oryzeae</taxon>
        <taxon>Zizaniinae</taxon>
        <taxon>Zizania</taxon>
    </lineage>
</organism>
<dbReference type="AlphaFoldDB" id="A0A8J5T7B0"/>
<reference evidence="3" key="1">
    <citation type="journal article" date="2021" name="bioRxiv">
        <title>Whole Genome Assembly and Annotation of Northern Wild Rice, Zizania palustris L., Supports a Whole Genome Duplication in the Zizania Genus.</title>
        <authorList>
            <person name="Haas M."/>
            <person name="Kono T."/>
            <person name="Macchietto M."/>
            <person name="Millas R."/>
            <person name="McGilp L."/>
            <person name="Shao M."/>
            <person name="Duquette J."/>
            <person name="Hirsch C.N."/>
            <person name="Kimball J."/>
        </authorList>
    </citation>
    <scope>NUCLEOTIDE SEQUENCE</scope>
    <source>
        <tissue evidence="3">Fresh leaf tissue</tissue>
    </source>
</reference>
<protein>
    <submittedName>
        <fullName evidence="3">Uncharacterized protein</fullName>
    </submittedName>
</protein>
<name>A0A8J5T7B0_ZIZPA</name>
<reference evidence="3" key="2">
    <citation type="submission" date="2021-02" db="EMBL/GenBank/DDBJ databases">
        <authorList>
            <person name="Kimball J.A."/>
            <person name="Haas M.W."/>
            <person name="Macchietto M."/>
            <person name="Kono T."/>
            <person name="Duquette J."/>
            <person name="Shao M."/>
        </authorList>
    </citation>
    <scope>NUCLEOTIDE SEQUENCE</scope>
    <source>
        <tissue evidence="3">Fresh leaf tissue</tissue>
    </source>
</reference>
<evidence type="ECO:0000256" key="1">
    <source>
        <dbReference type="SAM" id="Coils"/>
    </source>
</evidence>
<feature type="coiled-coil region" evidence="1">
    <location>
        <begin position="205"/>
        <end position="239"/>
    </location>
</feature>
<evidence type="ECO:0000256" key="2">
    <source>
        <dbReference type="SAM" id="MobiDB-lite"/>
    </source>
</evidence>
<dbReference type="EMBL" id="JAAALK010000282">
    <property type="protein sequence ID" value="KAG8081464.1"/>
    <property type="molecule type" value="Genomic_DNA"/>
</dbReference>
<proteinExistence type="predicted"/>
<dbReference type="Proteomes" id="UP000729402">
    <property type="component" value="Unassembled WGS sequence"/>
</dbReference>
<keyword evidence="4" id="KW-1185">Reference proteome</keyword>
<sequence>MPFFSIVAPLPFLHHASTAGVFFFDLTSSTACYLDPRVNSLPCPLAKCGKRWICPTEFERVSHLSTAREIWATLQAHHEETTQALKDYRHENKKRDKTFFAEMERSYSKRSSSSSSSSSSSDEEILIKKGKVKDDPMGLYFMAFGDMPKSRSHHSRRSRKSFCSMALGDKEEKGSLDNSDDDDDEKVSSYEQEVIDLLEENRQELRYREKLLRGAKKRIDELESELAMANGNIESLSSSPCLGGSSECPNCEVLLCDLTTLKSRYTERVDERDALATELESAQLELKDAHATIVVPCVDCPSHLAVLAELRAKSDE</sequence>
<evidence type="ECO:0000313" key="3">
    <source>
        <dbReference type="EMBL" id="KAG8081464.1"/>
    </source>
</evidence>
<feature type="compositionally biased region" description="Low complexity" evidence="2">
    <location>
        <begin position="111"/>
        <end position="120"/>
    </location>
</feature>
<gene>
    <name evidence="3" type="ORF">GUJ93_ZPchr0007g4770</name>
</gene>